<evidence type="ECO:0000313" key="1">
    <source>
        <dbReference type="EMBL" id="MDR7944560.1"/>
    </source>
</evidence>
<organism evidence="1 2">
    <name type="scientific">Achromobacter aegrifaciens</name>
    <dbReference type="NCBI Taxonomy" id="1287736"/>
    <lineage>
        <taxon>Bacteria</taxon>
        <taxon>Pseudomonadati</taxon>
        <taxon>Pseudomonadota</taxon>
        <taxon>Betaproteobacteria</taxon>
        <taxon>Burkholderiales</taxon>
        <taxon>Alcaligenaceae</taxon>
        <taxon>Achromobacter</taxon>
    </lineage>
</organism>
<dbReference type="EMBL" id="JAVKVN010000002">
    <property type="protein sequence ID" value="MDR7944560.1"/>
    <property type="molecule type" value="Genomic_DNA"/>
</dbReference>
<dbReference type="RefSeq" id="WP_310531385.1">
    <property type="nucleotide sequence ID" value="NZ_JAVKVN010000002.1"/>
</dbReference>
<reference evidence="2" key="1">
    <citation type="submission" date="2023-07" db="EMBL/GenBank/DDBJ databases">
        <title>Glyphosate-induced phosphonatase operons in soil bacteria of genus Achromobacter.</title>
        <authorList>
            <person name="Epiktetov D.O."/>
            <person name="Sviridov A.V."/>
            <person name="Tarlachkov S.V."/>
            <person name="Shushkova T.V."/>
            <person name="Toropygin I.Y."/>
            <person name="Leontievsky A."/>
        </authorList>
    </citation>
    <scope>NUCLEOTIDE SEQUENCE [LARGE SCALE GENOMIC DNA]</scope>
    <source>
        <strain evidence="2">Kg 16</strain>
    </source>
</reference>
<gene>
    <name evidence="1" type="ORF">RIU57_05600</name>
</gene>
<evidence type="ECO:0008006" key="3">
    <source>
        <dbReference type="Google" id="ProtNLM"/>
    </source>
</evidence>
<keyword evidence="2" id="KW-1185">Reference proteome</keyword>
<dbReference type="Pfam" id="PF18906">
    <property type="entry name" value="Phage_tube_2"/>
    <property type="match status" value="1"/>
</dbReference>
<name>A0ABU2D8W7_ACHAE</name>
<dbReference type="Proteomes" id="UP001264156">
    <property type="component" value="Unassembled WGS sequence"/>
</dbReference>
<accession>A0ABU2D8W7</accession>
<protein>
    <recommendedName>
        <fullName evidence="3">Tip attachment protein J domain-containing protein</fullName>
    </recommendedName>
</protein>
<proteinExistence type="predicted"/>
<dbReference type="InterPro" id="IPR044000">
    <property type="entry name" value="Phage_tube_2"/>
</dbReference>
<evidence type="ECO:0000313" key="2">
    <source>
        <dbReference type="Proteomes" id="UP001264156"/>
    </source>
</evidence>
<sequence length="312" mass="33220">MMAKKIRNSVVLAKLQTTAGTAAQPAGATDAVLVRSLTATPLSAEFVERELLRPYMGNSGQIATTQYAQLEFEVELAGAGTAGKAPAWGPLLRACGFAETVTVGTDVRYLPVSTDFELITLHYFLDGLFHKIVDARGTVAFDLTAKSIPVLRYRFMGAYVPITDGAMPAGVDFSAFQIPKAVNKANTPAWSLGAFSGCLQSVTFDVANQLVWRSLIGCEGAEITDRKPTGKLVLELPRIADLDWPTMVLSGAGTALSITHGVTAGHIIEIKASTAQMTNPTYSDQEGVTMLNLDTNINPGAVGNDELEIIVR</sequence>
<comment type="caution">
    <text evidence="1">The sequence shown here is derived from an EMBL/GenBank/DDBJ whole genome shotgun (WGS) entry which is preliminary data.</text>
</comment>